<comment type="similarity">
    <text evidence="2 9">Belongs to the peptidase M18 family.</text>
</comment>
<evidence type="ECO:0000256" key="8">
    <source>
        <dbReference type="ARBA" id="ARBA00023049"/>
    </source>
</evidence>
<dbReference type="PANTHER" id="PTHR28570">
    <property type="entry name" value="ASPARTYL AMINOPEPTIDASE"/>
    <property type="match status" value="1"/>
</dbReference>
<dbReference type="EC" id="3.4.11.-" evidence="10"/>
<dbReference type="Pfam" id="PF02127">
    <property type="entry name" value="Peptidase_M18"/>
    <property type="match status" value="1"/>
</dbReference>
<dbReference type="GO" id="GO:0006508">
    <property type="term" value="P:proteolysis"/>
    <property type="evidence" value="ECO:0007669"/>
    <property type="project" value="UniProtKB-KW"/>
</dbReference>
<proteinExistence type="inferred from homology"/>
<evidence type="ECO:0000256" key="9">
    <source>
        <dbReference type="RuleBase" id="RU004386"/>
    </source>
</evidence>
<dbReference type="PRINTS" id="PR00932">
    <property type="entry name" value="AMINO1PTASE"/>
</dbReference>
<keyword evidence="7 9" id="KW-0862">Zinc</keyword>
<dbReference type="GO" id="GO:0004177">
    <property type="term" value="F:aminopeptidase activity"/>
    <property type="evidence" value="ECO:0007669"/>
    <property type="project" value="UniProtKB-KW"/>
</dbReference>
<evidence type="ECO:0000256" key="5">
    <source>
        <dbReference type="ARBA" id="ARBA00022723"/>
    </source>
</evidence>
<name>U2LGL1_TRESO</name>
<dbReference type="GO" id="GO:0008270">
    <property type="term" value="F:zinc ion binding"/>
    <property type="evidence" value="ECO:0007669"/>
    <property type="project" value="InterPro"/>
</dbReference>
<keyword evidence="14" id="KW-1185">Reference proteome</keyword>
<dbReference type="SUPFAM" id="SSF53187">
    <property type="entry name" value="Zn-dependent exopeptidases"/>
    <property type="match status" value="1"/>
</dbReference>
<evidence type="ECO:0000256" key="1">
    <source>
        <dbReference type="ARBA" id="ARBA00001947"/>
    </source>
</evidence>
<dbReference type="PATRIC" id="fig|1125725.3.peg.1931"/>
<evidence type="ECO:0000256" key="4">
    <source>
        <dbReference type="ARBA" id="ARBA00022670"/>
    </source>
</evidence>
<evidence type="ECO:0000313" key="13">
    <source>
        <dbReference type="Proteomes" id="UP000016412"/>
    </source>
</evidence>
<evidence type="ECO:0000256" key="3">
    <source>
        <dbReference type="ARBA" id="ARBA00022438"/>
    </source>
</evidence>
<organism evidence="11 13">
    <name type="scientific">Treponema socranskii subsp. socranskii VPI DR56BR1116 = ATCC 35536</name>
    <dbReference type="NCBI Taxonomy" id="1125725"/>
    <lineage>
        <taxon>Bacteria</taxon>
        <taxon>Pseudomonadati</taxon>
        <taxon>Spirochaetota</taxon>
        <taxon>Spirochaetia</taxon>
        <taxon>Spirochaetales</taxon>
        <taxon>Treponemataceae</taxon>
        <taxon>Treponema</taxon>
    </lineage>
</organism>
<evidence type="ECO:0000256" key="7">
    <source>
        <dbReference type="ARBA" id="ARBA00022833"/>
    </source>
</evidence>
<dbReference type="NCBIfam" id="NF002600">
    <property type="entry name" value="PRK02256.1"/>
    <property type="match status" value="1"/>
</dbReference>
<dbReference type="GO" id="GO:0005737">
    <property type="term" value="C:cytoplasm"/>
    <property type="evidence" value="ECO:0007669"/>
    <property type="project" value="UniProtKB-ARBA"/>
</dbReference>
<dbReference type="GO" id="GO:0008237">
    <property type="term" value="F:metallopeptidase activity"/>
    <property type="evidence" value="ECO:0007669"/>
    <property type="project" value="UniProtKB-KW"/>
</dbReference>
<dbReference type="InterPro" id="IPR001948">
    <property type="entry name" value="Peptidase_M18"/>
</dbReference>
<dbReference type="SUPFAM" id="SSF101821">
    <property type="entry name" value="Aminopeptidase/glucanase lid domain"/>
    <property type="match status" value="1"/>
</dbReference>
<dbReference type="OrthoDB" id="89722at2"/>
<sequence length="454" mass="49634">MDEKFINAYKKFLDGGKTERECAAQIIAAAEQHGYKDIAKYTTLKAGDKVYVQKMNKTVALFDIGTASLEDGMNILGAHIDSPRLDVKQNPVYEKDCIVYLNTHYYGGIKKYQWVTLPLAIHGVVCKTDGSVIHVTIGEAAKDPVFCVSDILPHLAQEQMKEKASDFIPGENLDLILSSGIPQKKDKQKEQSDEKSSKNKEKYKKAVLKLLKSKYNIDEDDFASAELEIVPAGLSRDCGIDRSLILAYGQDDRACAFTSVQALFDSSAKARTNCCLCVDKEEIGSVGATGMGSHLLENAVAEIVSRMSGGYSDLTLRRCLAHSAMLSSDVNAAFDPMNGNLYDKDNSSFLGGGIVFNKYTGSRGKYSASDANPEFIAKVRALMEKNDIPFQMAELGKVDQGGGGTIAYLAAKYGMDVLDAGVAVLSMHAPWELTNKEDICTAYNCYKIFLSLEK</sequence>
<dbReference type="Proteomes" id="UP000016412">
    <property type="component" value="Unassembled WGS sequence"/>
</dbReference>
<evidence type="ECO:0000313" key="11">
    <source>
        <dbReference type="EMBL" id="ERF60129.1"/>
    </source>
</evidence>
<dbReference type="InterPro" id="IPR023358">
    <property type="entry name" value="Peptidase_M18_dom2"/>
</dbReference>
<dbReference type="Gene3D" id="3.40.630.10">
    <property type="entry name" value="Zn peptidases"/>
    <property type="match status" value="1"/>
</dbReference>
<evidence type="ECO:0000256" key="10">
    <source>
        <dbReference type="RuleBase" id="RU004387"/>
    </source>
</evidence>
<keyword evidence="8 9" id="KW-0482">Metalloprotease</keyword>
<dbReference type="PANTHER" id="PTHR28570:SF2">
    <property type="entry name" value="M18 FAMILY AMINOPEPTIDASE 1-RELATED"/>
    <property type="match status" value="1"/>
</dbReference>
<comment type="cofactor">
    <cofactor evidence="1 10">
        <name>Zn(2+)</name>
        <dbReference type="ChEBI" id="CHEBI:29105"/>
    </cofactor>
</comment>
<evidence type="ECO:0000313" key="12">
    <source>
        <dbReference type="EMBL" id="ERK03436.1"/>
    </source>
</evidence>
<keyword evidence="4 9" id="KW-0645">Protease</keyword>
<dbReference type="Gene3D" id="2.30.250.10">
    <property type="entry name" value="Aminopeptidase i, Domain 2"/>
    <property type="match status" value="1"/>
</dbReference>
<dbReference type="eggNOG" id="COG1362">
    <property type="taxonomic scope" value="Bacteria"/>
</dbReference>
<reference evidence="13 14" key="1">
    <citation type="submission" date="2013-08" db="EMBL/GenBank/DDBJ databases">
        <authorList>
            <person name="Durkin A.S."/>
            <person name="Haft D.R."/>
            <person name="McCorrison J."/>
            <person name="Torralba M."/>
            <person name="Gillis M."/>
            <person name="Haft D.H."/>
            <person name="Methe B."/>
            <person name="Sutton G."/>
            <person name="Nelson K.E."/>
        </authorList>
    </citation>
    <scope>NUCLEOTIDE SEQUENCE [LARGE SCALE GENOMIC DNA]</scope>
    <source>
        <strain evidence="12 14">ATCC 35536</strain>
        <strain evidence="11 13">VPI DR56BR1116</strain>
    </source>
</reference>
<keyword evidence="3 9" id="KW-0031">Aminopeptidase</keyword>
<dbReference type="AlphaFoldDB" id="U2LGL1"/>
<dbReference type="EMBL" id="AVQI01000033">
    <property type="protein sequence ID" value="ERK03436.1"/>
    <property type="molecule type" value="Genomic_DNA"/>
</dbReference>
<keyword evidence="6 9" id="KW-0378">Hydrolase</keyword>
<protein>
    <recommendedName>
        <fullName evidence="10">M18 family aminopeptidase</fullName>
        <ecNumber evidence="10">3.4.11.-</ecNumber>
    </recommendedName>
</protein>
<evidence type="ECO:0000256" key="6">
    <source>
        <dbReference type="ARBA" id="ARBA00022801"/>
    </source>
</evidence>
<evidence type="ECO:0000313" key="14">
    <source>
        <dbReference type="Proteomes" id="UP000016646"/>
    </source>
</evidence>
<gene>
    <name evidence="12" type="ORF">HMPREF0860_2042</name>
    <name evidence="11" type="ORF">HMPREF1325_0492</name>
</gene>
<dbReference type="EMBL" id="AUZJ01000048">
    <property type="protein sequence ID" value="ERF60129.1"/>
    <property type="molecule type" value="Genomic_DNA"/>
</dbReference>
<dbReference type="STRING" id="1125725.HMPREF1325_0492"/>
<accession>U2LGL1</accession>
<comment type="caution">
    <text evidence="11">The sequence shown here is derived from an EMBL/GenBank/DDBJ whole genome shotgun (WGS) entry which is preliminary data.</text>
</comment>
<keyword evidence="5 9" id="KW-0479">Metal-binding</keyword>
<evidence type="ECO:0000256" key="2">
    <source>
        <dbReference type="ARBA" id="ARBA00008290"/>
    </source>
</evidence>
<dbReference type="RefSeq" id="WP_021330927.1">
    <property type="nucleotide sequence ID" value="NZ_AUZJ01000048.1"/>
</dbReference>
<dbReference type="Proteomes" id="UP000016646">
    <property type="component" value="Unassembled WGS sequence"/>
</dbReference>